<evidence type="ECO:0000313" key="1">
    <source>
        <dbReference type="EMBL" id="PVJ00923.1"/>
    </source>
</evidence>
<dbReference type="RefSeq" id="WP_000393539.1">
    <property type="nucleotide sequence ID" value="NZ_CP092075.1"/>
</dbReference>
<name>A0A2T8TGW0_SALER</name>
<protein>
    <submittedName>
        <fullName evidence="1">Uncharacterized protein</fullName>
    </submittedName>
</protein>
<dbReference type="EMBL" id="QDLQ01000001">
    <property type="protein sequence ID" value="PVJ00923.1"/>
    <property type="molecule type" value="Genomic_DNA"/>
</dbReference>
<dbReference type="AlphaFoldDB" id="A0A2T8TGW0"/>
<gene>
    <name evidence="1" type="ORF">C4860_01565</name>
</gene>
<evidence type="ECO:0000313" key="2">
    <source>
        <dbReference type="Proteomes" id="UP000245912"/>
    </source>
</evidence>
<comment type="caution">
    <text evidence="1">The sequence shown here is derived from an EMBL/GenBank/DDBJ whole genome shotgun (WGS) entry which is preliminary data.</text>
</comment>
<accession>A0A2T8TGW0</accession>
<organism evidence="1 2">
    <name type="scientific">Salmonella enterica</name>
    <name type="common">Salmonella choleraesuis</name>
    <dbReference type="NCBI Taxonomy" id="28901"/>
    <lineage>
        <taxon>Bacteria</taxon>
        <taxon>Pseudomonadati</taxon>
        <taxon>Pseudomonadota</taxon>
        <taxon>Gammaproteobacteria</taxon>
        <taxon>Enterobacterales</taxon>
        <taxon>Enterobacteriaceae</taxon>
        <taxon>Salmonella</taxon>
    </lineage>
</organism>
<reference evidence="1 2" key="1">
    <citation type="submission" date="2018-04" db="EMBL/GenBank/DDBJ databases">
        <title>Serotype diversity and antimicrobial resistance among Salmonella enterica isolated from patients at an equine referral hospital.</title>
        <authorList>
            <person name="Leon I.M."/>
            <person name="Lawhon S.D."/>
            <person name="Norman K.N."/>
            <person name="Threadgill D.S."/>
            <person name="Ohta N."/>
            <person name="Vinasco J."/>
            <person name="Scott H.M."/>
        </authorList>
    </citation>
    <scope>NUCLEOTIDE SEQUENCE [LARGE SCALE GENOMIC DNA]</scope>
    <source>
        <strain evidence="1 2">235</strain>
    </source>
</reference>
<sequence>MEFALTSQNKAGQTLTFSCSNKQMLVTLASPRENWSARSDEGLDDLHLLINRKSYDLDNETFFPNDPVPAKLAFEALAQTKASDTLVFTSRQTGDSKTFSARGLHDALNGVTWQDCMSQP</sequence>
<proteinExistence type="predicted"/>
<dbReference type="Proteomes" id="UP000245912">
    <property type="component" value="Unassembled WGS sequence"/>
</dbReference>